<dbReference type="Proteomes" id="UP000507470">
    <property type="component" value="Unassembled WGS sequence"/>
</dbReference>
<evidence type="ECO:0000313" key="4">
    <source>
        <dbReference type="Proteomes" id="UP000507470"/>
    </source>
</evidence>
<accession>A0A6J8ACI4</accession>
<sequence>MIGYVLIFHVFLGVASASSCSYYNYVYGYTDHKYCYNECCVSYTNSPCCYKTYYSSIYSDLTLSVGAIVGIVIGVIVAISTIVTISVCLCCACARSRPSTHGQVITSAQPTISYVATSNQTGMQGLSQPYGVHDNSGFVPPPAYNQSAMPGQHPS</sequence>
<feature type="chain" id="PRO_5026804156" description="Cysteine and tyrosine-rich protein 1" evidence="2">
    <location>
        <begin position="18"/>
        <end position="155"/>
    </location>
</feature>
<dbReference type="EMBL" id="CACVKT020001117">
    <property type="protein sequence ID" value="CAC5365365.1"/>
    <property type="molecule type" value="Genomic_DNA"/>
</dbReference>
<feature type="signal peptide" evidence="2">
    <location>
        <begin position="1"/>
        <end position="17"/>
    </location>
</feature>
<organism evidence="3 4">
    <name type="scientific">Mytilus coruscus</name>
    <name type="common">Sea mussel</name>
    <dbReference type="NCBI Taxonomy" id="42192"/>
    <lineage>
        <taxon>Eukaryota</taxon>
        <taxon>Metazoa</taxon>
        <taxon>Spiralia</taxon>
        <taxon>Lophotrochozoa</taxon>
        <taxon>Mollusca</taxon>
        <taxon>Bivalvia</taxon>
        <taxon>Autobranchia</taxon>
        <taxon>Pteriomorphia</taxon>
        <taxon>Mytilida</taxon>
        <taxon>Mytiloidea</taxon>
        <taxon>Mytilidae</taxon>
        <taxon>Mytilinae</taxon>
        <taxon>Mytilus</taxon>
    </lineage>
</organism>
<reference evidence="3 4" key="1">
    <citation type="submission" date="2020-06" db="EMBL/GenBank/DDBJ databases">
        <authorList>
            <person name="Li R."/>
            <person name="Bekaert M."/>
        </authorList>
    </citation>
    <scope>NUCLEOTIDE SEQUENCE [LARGE SCALE GENOMIC DNA]</scope>
    <source>
        <strain evidence="4">wild</strain>
    </source>
</reference>
<dbReference type="OrthoDB" id="6118692at2759"/>
<evidence type="ECO:0000256" key="2">
    <source>
        <dbReference type="SAM" id="SignalP"/>
    </source>
</evidence>
<keyword evidence="1" id="KW-0812">Transmembrane</keyword>
<keyword evidence="1" id="KW-1133">Transmembrane helix</keyword>
<protein>
    <recommendedName>
        <fullName evidence="5">Cysteine and tyrosine-rich protein 1</fullName>
    </recommendedName>
</protein>
<dbReference type="AlphaFoldDB" id="A0A6J8ACI4"/>
<keyword evidence="4" id="KW-1185">Reference proteome</keyword>
<evidence type="ECO:0000256" key="1">
    <source>
        <dbReference type="SAM" id="Phobius"/>
    </source>
</evidence>
<evidence type="ECO:0008006" key="5">
    <source>
        <dbReference type="Google" id="ProtNLM"/>
    </source>
</evidence>
<name>A0A6J8ACI4_MYTCO</name>
<keyword evidence="1" id="KW-0472">Membrane</keyword>
<gene>
    <name evidence="3" type="ORF">MCOR_6068</name>
</gene>
<evidence type="ECO:0000313" key="3">
    <source>
        <dbReference type="EMBL" id="CAC5365365.1"/>
    </source>
</evidence>
<keyword evidence="2" id="KW-0732">Signal</keyword>
<proteinExistence type="predicted"/>
<feature type="transmembrane region" description="Helical" evidence="1">
    <location>
        <begin position="61"/>
        <end position="94"/>
    </location>
</feature>